<proteinExistence type="predicted"/>
<protein>
    <submittedName>
        <fullName evidence="2">Uncharacterized protein</fullName>
    </submittedName>
</protein>
<feature type="region of interest" description="Disordered" evidence="1">
    <location>
        <begin position="149"/>
        <end position="177"/>
    </location>
</feature>
<name>A0A9P1EF83_CUSEU</name>
<evidence type="ECO:0000313" key="2">
    <source>
        <dbReference type="EMBL" id="CAH9101353.1"/>
    </source>
</evidence>
<feature type="compositionally biased region" description="Basic and acidic residues" evidence="1">
    <location>
        <begin position="158"/>
        <end position="172"/>
    </location>
</feature>
<dbReference type="Proteomes" id="UP001152484">
    <property type="component" value="Unassembled WGS sequence"/>
</dbReference>
<feature type="compositionally biased region" description="Polar residues" evidence="1">
    <location>
        <begin position="56"/>
        <end position="66"/>
    </location>
</feature>
<dbReference type="EMBL" id="CAMAPE010000038">
    <property type="protein sequence ID" value="CAH9101353.1"/>
    <property type="molecule type" value="Genomic_DNA"/>
</dbReference>
<organism evidence="2 3">
    <name type="scientific">Cuscuta europaea</name>
    <name type="common">European dodder</name>
    <dbReference type="NCBI Taxonomy" id="41803"/>
    <lineage>
        <taxon>Eukaryota</taxon>
        <taxon>Viridiplantae</taxon>
        <taxon>Streptophyta</taxon>
        <taxon>Embryophyta</taxon>
        <taxon>Tracheophyta</taxon>
        <taxon>Spermatophyta</taxon>
        <taxon>Magnoliopsida</taxon>
        <taxon>eudicotyledons</taxon>
        <taxon>Gunneridae</taxon>
        <taxon>Pentapetalae</taxon>
        <taxon>asterids</taxon>
        <taxon>lamiids</taxon>
        <taxon>Solanales</taxon>
        <taxon>Convolvulaceae</taxon>
        <taxon>Cuscuteae</taxon>
        <taxon>Cuscuta</taxon>
        <taxon>Cuscuta subgen. Cuscuta</taxon>
    </lineage>
</organism>
<accession>A0A9P1EF83</accession>
<feature type="region of interest" description="Disordered" evidence="1">
    <location>
        <begin position="46"/>
        <end position="109"/>
    </location>
</feature>
<feature type="compositionally biased region" description="Polar residues" evidence="1">
    <location>
        <begin position="99"/>
        <end position="109"/>
    </location>
</feature>
<evidence type="ECO:0000256" key="1">
    <source>
        <dbReference type="SAM" id="MobiDB-lite"/>
    </source>
</evidence>
<dbReference type="AlphaFoldDB" id="A0A9P1EF83"/>
<sequence length="198" mass="22386">MRGIFLNGLKKDIKAELKLYKTKDLAKIMENAQLIENKNEEILFRKNKEEGKRTWKNTASKGSSYQKWEEGIRSSSNPTPTQSSGNKSNDNKSGEIGEGSNSGKIGPSLSQKELVERSKKGLCFKCGDNWNRGHVCQMRNFKMVLIENSEEEAETEEDCSKSEEEEGPHPELKSMQLSVLSKEGIPYMRTFKVMGKLS</sequence>
<keyword evidence="3" id="KW-1185">Reference proteome</keyword>
<comment type="caution">
    <text evidence="2">The sequence shown here is derived from an EMBL/GenBank/DDBJ whole genome shotgun (WGS) entry which is preliminary data.</text>
</comment>
<feature type="compositionally biased region" description="Polar residues" evidence="1">
    <location>
        <begin position="73"/>
        <end position="82"/>
    </location>
</feature>
<gene>
    <name evidence="2" type="ORF">CEURO_LOCUS15335</name>
</gene>
<dbReference type="OrthoDB" id="185373at2759"/>
<evidence type="ECO:0000313" key="3">
    <source>
        <dbReference type="Proteomes" id="UP001152484"/>
    </source>
</evidence>
<reference evidence="2" key="1">
    <citation type="submission" date="2022-07" db="EMBL/GenBank/DDBJ databases">
        <authorList>
            <person name="Macas J."/>
            <person name="Novak P."/>
            <person name="Neumann P."/>
        </authorList>
    </citation>
    <scope>NUCLEOTIDE SEQUENCE</scope>
</reference>